<dbReference type="GO" id="GO:0005768">
    <property type="term" value="C:endosome"/>
    <property type="evidence" value="ECO:0007669"/>
    <property type="project" value="TreeGrafter"/>
</dbReference>
<keyword evidence="2 4" id="KW-0808">Transferase</keyword>
<gene>
    <name evidence="5" type="ORF">F3Y22_tig00116965pilonHSYRG00641</name>
</gene>
<dbReference type="GO" id="GO:0008168">
    <property type="term" value="F:methyltransferase activity"/>
    <property type="evidence" value="ECO:0007669"/>
    <property type="project" value="UniProtKB-UniRule"/>
</dbReference>
<dbReference type="InterPro" id="IPR004159">
    <property type="entry name" value="Put_SAM_MeTrfase"/>
</dbReference>
<dbReference type="PANTHER" id="PTHR10108">
    <property type="entry name" value="SAM-DEPENDENT METHYLTRANSFERASE"/>
    <property type="match status" value="1"/>
</dbReference>
<dbReference type="AlphaFoldDB" id="A0A6A2WJ55"/>
<keyword evidence="6" id="KW-1185">Reference proteome</keyword>
<name>A0A6A2WJ55_HIBSY</name>
<keyword evidence="4" id="KW-0812">Transmembrane</keyword>
<sequence>MFWHLVTIKKNILNAIGAAIYRKPICNDRYEKRSKNVPPLCEESDDPNAAWNVPLQACMHKVPEDSTERGSIWPAQWPERLEQPPYWLNDQEEFTADYNNWKTFVYQSYLNEMGIDWSSVRNVMDMKAVYGGYVLFNLYSYDIIH</sequence>
<dbReference type="GO" id="GO:0016020">
    <property type="term" value="C:membrane"/>
    <property type="evidence" value="ECO:0007669"/>
    <property type="project" value="UniProtKB-SubCell"/>
</dbReference>
<comment type="caution">
    <text evidence="5">The sequence shown here is derived from an EMBL/GenBank/DDBJ whole genome shotgun (WGS) entry which is preliminary data.</text>
</comment>
<keyword evidence="4" id="KW-0735">Signal-anchor</keyword>
<dbReference type="Pfam" id="PF03141">
    <property type="entry name" value="Methyltransf_29"/>
    <property type="match status" value="1"/>
</dbReference>
<proteinExistence type="inferred from homology"/>
<evidence type="ECO:0000313" key="5">
    <source>
        <dbReference type="EMBL" id="KAE8659008.1"/>
    </source>
</evidence>
<accession>A0A6A2WJ55</accession>
<evidence type="ECO:0000256" key="3">
    <source>
        <dbReference type="ARBA" id="ARBA00023180"/>
    </source>
</evidence>
<comment type="subcellular location">
    <subcellularLocation>
        <location evidence="4">Membrane</location>
        <topology evidence="4">Single-pass type II membrane protein</topology>
    </subcellularLocation>
</comment>
<dbReference type="GO" id="GO:0032259">
    <property type="term" value="P:methylation"/>
    <property type="evidence" value="ECO:0007669"/>
    <property type="project" value="UniProtKB-KW"/>
</dbReference>
<evidence type="ECO:0000256" key="1">
    <source>
        <dbReference type="ARBA" id="ARBA00022603"/>
    </source>
</evidence>
<keyword evidence="1 4" id="KW-0489">Methyltransferase</keyword>
<dbReference type="EC" id="2.1.1.-" evidence="4"/>
<organism evidence="5 6">
    <name type="scientific">Hibiscus syriacus</name>
    <name type="common">Rose of Sharon</name>
    <dbReference type="NCBI Taxonomy" id="106335"/>
    <lineage>
        <taxon>Eukaryota</taxon>
        <taxon>Viridiplantae</taxon>
        <taxon>Streptophyta</taxon>
        <taxon>Embryophyta</taxon>
        <taxon>Tracheophyta</taxon>
        <taxon>Spermatophyta</taxon>
        <taxon>Magnoliopsida</taxon>
        <taxon>eudicotyledons</taxon>
        <taxon>Gunneridae</taxon>
        <taxon>Pentapetalae</taxon>
        <taxon>rosids</taxon>
        <taxon>malvids</taxon>
        <taxon>Malvales</taxon>
        <taxon>Malvaceae</taxon>
        <taxon>Malvoideae</taxon>
        <taxon>Hibiscus</taxon>
    </lineage>
</organism>
<evidence type="ECO:0000256" key="2">
    <source>
        <dbReference type="ARBA" id="ARBA00022679"/>
    </source>
</evidence>
<evidence type="ECO:0000313" key="6">
    <source>
        <dbReference type="Proteomes" id="UP000436088"/>
    </source>
</evidence>
<evidence type="ECO:0000256" key="4">
    <source>
        <dbReference type="RuleBase" id="RU366043"/>
    </source>
</evidence>
<reference evidence="5" key="1">
    <citation type="submission" date="2019-09" db="EMBL/GenBank/DDBJ databases">
        <title>Draft genome information of white flower Hibiscus syriacus.</title>
        <authorList>
            <person name="Kim Y.-M."/>
        </authorList>
    </citation>
    <scope>NUCLEOTIDE SEQUENCE [LARGE SCALE GENOMIC DNA]</scope>
    <source>
        <strain evidence="5">YM2019G1</strain>
    </source>
</reference>
<dbReference type="PANTHER" id="PTHR10108:SF1141">
    <property type="entry name" value="METHYLTRANSFERASE PMT24-RELATED"/>
    <property type="match status" value="1"/>
</dbReference>
<dbReference type="EMBL" id="VEPZ02001739">
    <property type="protein sequence ID" value="KAE8659008.1"/>
    <property type="molecule type" value="Genomic_DNA"/>
</dbReference>
<comment type="similarity">
    <text evidence="4">Belongs to the methyltransferase superfamily.</text>
</comment>
<protein>
    <recommendedName>
        <fullName evidence="4">Methyltransferase</fullName>
        <ecNumber evidence="4">2.1.1.-</ecNumber>
    </recommendedName>
</protein>
<keyword evidence="3 4" id="KW-0325">Glycoprotein</keyword>
<dbReference type="GO" id="GO:0005802">
    <property type="term" value="C:trans-Golgi network"/>
    <property type="evidence" value="ECO:0007669"/>
    <property type="project" value="TreeGrafter"/>
</dbReference>
<dbReference type="Proteomes" id="UP000436088">
    <property type="component" value="Unassembled WGS sequence"/>
</dbReference>